<reference evidence="2" key="1">
    <citation type="submission" date="2016-10" db="EMBL/GenBank/DDBJ databases">
        <authorList>
            <person name="Varghese N."/>
            <person name="Submissions S."/>
        </authorList>
    </citation>
    <scope>NUCLEOTIDE SEQUENCE [LARGE SCALE GENOMIC DNA]</scope>
    <source>
        <strain evidence="2">JCM 2783</strain>
    </source>
</reference>
<dbReference type="PIRSF" id="PIRSF026326">
    <property type="entry name" value="InaA"/>
    <property type="match status" value="1"/>
</dbReference>
<keyword evidence="1" id="KW-0808">Transferase</keyword>
<organism evidence="1 2">
    <name type="scientific">Pseudomonas straminea</name>
    <dbReference type="NCBI Taxonomy" id="47882"/>
    <lineage>
        <taxon>Bacteria</taxon>
        <taxon>Pseudomonadati</taxon>
        <taxon>Pseudomonadota</taxon>
        <taxon>Gammaproteobacteria</taxon>
        <taxon>Pseudomonadales</taxon>
        <taxon>Pseudomonadaceae</taxon>
        <taxon>Phytopseudomonas</taxon>
    </lineage>
</organism>
<dbReference type="Proteomes" id="UP000243950">
    <property type="component" value="Unassembled WGS sequence"/>
</dbReference>
<dbReference type="Pfam" id="PF06293">
    <property type="entry name" value="Kdo"/>
    <property type="match status" value="1"/>
</dbReference>
<sequence length="231" mass="26602">MAMVIGYRGVSQASSTFERWWQCQGAWVEPPNQRRAGESGVQLLLPRNTSHPTLYSKRQTSHLYRSPRYPLGRPTILREIYAYRALSQLGVTVPKLIYGSARRNEGQWQALLITQALTDFISLEQWYETEHSAKHTQCMLTALGATLARMHRGRWQHGCCYAKHLFVRVQEDEGSSPKADTALLDLEKSRRRWRTADASRHDMRQLKRHCGAMPESDWQLLMQAYTEALAA</sequence>
<proteinExistence type="predicted"/>
<dbReference type="InterPro" id="IPR027023">
    <property type="entry name" value="Put_LipoPS_kinase_InaA"/>
</dbReference>
<evidence type="ECO:0000313" key="2">
    <source>
        <dbReference type="Proteomes" id="UP000243950"/>
    </source>
</evidence>
<accession>A0A1I1XQZ5</accession>
<dbReference type="AlphaFoldDB" id="A0A1I1XQZ5"/>
<dbReference type="GO" id="GO:0016301">
    <property type="term" value="F:kinase activity"/>
    <property type="evidence" value="ECO:0007669"/>
    <property type="project" value="UniProtKB-KW"/>
</dbReference>
<dbReference type="EMBL" id="FOMO01000008">
    <property type="protein sequence ID" value="SFE09651.1"/>
    <property type="molecule type" value="Genomic_DNA"/>
</dbReference>
<name>A0A1I1XQZ5_PSEOC</name>
<protein>
    <submittedName>
        <fullName evidence="1">Lipopolysaccharide kinase (Kdo/WaaP) family protein</fullName>
    </submittedName>
</protein>
<evidence type="ECO:0000313" key="1">
    <source>
        <dbReference type="EMBL" id="SFE09651.1"/>
    </source>
</evidence>
<keyword evidence="2" id="KW-1185">Reference proteome</keyword>
<dbReference type="SUPFAM" id="SSF56112">
    <property type="entry name" value="Protein kinase-like (PK-like)"/>
    <property type="match status" value="1"/>
</dbReference>
<dbReference type="RefSeq" id="WP_093506197.1">
    <property type="nucleotide sequence ID" value="NZ_BSSG01000008.1"/>
</dbReference>
<keyword evidence="1" id="KW-0418">Kinase</keyword>
<dbReference type="InterPro" id="IPR011009">
    <property type="entry name" value="Kinase-like_dom_sf"/>
</dbReference>
<gene>
    <name evidence="1" type="ORF">SAMN05216372_108167</name>
</gene>